<dbReference type="PANTHER" id="PTHR43649:SF33">
    <property type="entry name" value="POLYGALACTURONAN_RHAMNOGALACTURONAN-BINDING PROTEIN YTCQ"/>
    <property type="match status" value="1"/>
</dbReference>
<dbReference type="RefSeq" id="WP_062493019.1">
    <property type="nucleotide sequence ID" value="NZ_BOVJ01000156.1"/>
</dbReference>
<dbReference type="Gene3D" id="3.40.190.10">
    <property type="entry name" value="Periplasmic binding protein-like II"/>
    <property type="match status" value="1"/>
</dbReference>
<keyword evidence="4" id="KW-0564">Palmitate</keyword>
<evidence type="ECO:0000313" key="7">
    <source>
        <dbReference type="EMBL" id="GIQ65853.1"/>
    </source>
</evidence>
<evidence type="ECO:0000256" key="2">
    <source>
        <dbReference type="ARBA" id="ARBA00022729"/>
    </source>
</evidence>
<dbReference type="PROSITE" id="PS51257">
    <property type="entry name" value="PROKAR_LIPOPROTEIN"/>
    <property type="match status" value="1"/>
</dbReference>
<evidence type="ECO:0000256" key="3">
    <source>
        <dbReference type="ARBA" id="ARBA00023136"/>
    </source>
</evidence>
<keyword evidence="3" id="KW-0472">Membrane</keyword>
<reference evidence="7 8" key="1">
    <citation type="submission" date="2021-04" db="EMBL/GenBank/DDBJ databases">
        <title>Draft genome sequence of Paenibacillus cisolokensis, LC2-13A.</title>
        <authorList>
            <person name="Uke A."/>
            <person name="Chhe C."/>
            <person name="Baramee S."/>
            <person name="Kosugi A."/>
        </authorList>
    </citation>
    <scope>NUCLEOTIDE SEQUENCE [LARGE SCALE GENOMIC DNA]</scope>
    <source>
        <strain evidence="7 8">LC2-13A</strain>
    </source>
</reference>
<dbReference type="InterPro" id="IPR006059">
    <property type="entry name" value="SBP"/>
</dbReference>
<keyword evidence="8" id="KW-1185">Reference proteome</keyword>
<gene>
    <name evidence="7" type="ORF">PACILC2_44210</name>
</gene>
<dbReference type="CDD" id="cd13585">
    <property type="entry name" value="PBP2_TMBP_like"/>
    <property type="match status" value="1"/>
</dbReference>
<dbReference type="Proteomes" id="UP000680304">
    <property type="component" value="Unassembled WGS sequence"/>
</dbReference>
<dbReference type="PANTHER" id="PTHR43649">
    <property type="entry name" value="ARABINOSE-BINDING PROTEIN-RELATED"/>
    <property type="match status" value="1"/>
</dbReference>
<name>A0ABQ4NCZ6_9BACL</name>
<evidence type="ECO:0000256" key="1">
    <source>
        <dbReference type="ARBA" id="ARBA00022475"/>
    </source>
</evidence>
<sequence>MVAYRRKWLVWFTAVCLLVATACSGNGSSGAEGGEGEAGSGKEPVRLKFMYWGSAFEKQAMENMVEAFNKSHPDIVVQAEHVPGDYAAKINTLMATNELPDIAYLSEPLSMKWGAEGRLLDMKPYMELYPQLAERLEQTYYNPAPDKTLGTNTAVEIITLYYNKDLFEEAGVAPPPTKGENAWTWDEFVETAKKLTKDNNGNTPFDPGFNPNSIVQYGVSFPTWIGGWYPFLLSNGGDITNDDGTQYTLDSPEAIEVFQKLQDLMYVHHVAPTATQQQNMPATNVRLQTKKVAMAIDGQWALLDFASTKMNFGMGVLPKFKEPKTIVLGSPTVIFANTAHPDEAIRFYLYHNDPKQVDLYAKGLWMPLEEKYYTDPAEIAYWTDNEAHPPEYKDAVIDFTLNYAGRSPMYFLKNMAEIEPVINAALDKLWTNKEPAEKVLRDLKQEVQPLLQGKYQ</sequence>
<evidence type="ECO:0000256" key="4">
    <source>
        <dbReference type="ARBA" id="ARBA00023139"/>
    </source>
</evidence>
<evidence type="ECO:0000256" key="6">
    <source>
        <dbReference type="SAM" id="SignalP"/>
    </source>
</evidence>
<evidence type="ECO:0000313" key="8">
    <source>
        <dbReference type="Proteomes" id="UP000680304"/>
    </source>
</evidence>
<keyword evidence="2 6" id="KW-0732">Signal</keyword>
<protein>
    <recommendedName>
        <fullName evidence="9">ABC transporter substrate-binding protein</fullName>
    </recommendedName>
</protein>
<dbReference type="InterPro" id="IPR050490">
    <property type="entry name" value="Bact_solute-bd_prot1"/>
</dbReference>
<dbReference type="Pfam" id="PF01547">
    <property type="entry name" value="SBP_bac_1"/>
    <property type="match status" value="1"/>
</dbReference>
<comment type="caution">
    <text evidence="7">The sequence shown here is derived from an EMBL/GenBank/DDBJ whole genome shotgun (WGS) entry which is preliminary data.</text>
</comment>
<organism evidence="7 8">
    <name type="scientific">Paenibacillus cisolokensis</name>
    <dbReference type="NCBI Taxonomy" id="1658519"/>
    <lineage>
        <taxon>Bacteria</taxon>
        <taxon>Bacillati</taxon>
        <taxon>Bacillota</taxon>
        <taxon>Bacilli</taxon>
        <taxon>Bacillales</taxon>
        <taxon>Paenibacillaceae</taxon>
        <taxon>Paenibacillus</taxon>
    </lineage>
</organism>
<evidence type="ECO:0000256" key="5">
    <source>
        <dbReference type="ARBA" id="ARBA00023288"/>
    </source>
</evidence>
<proteinExistence type="predicted"/>
<feature type="chain" id="PRO_5045711495" description="ABC transporter substrate-binding protein" evidence="6">
    <location>
        <begin position="23"/>
        <end position="456"/>
    </location>
</feature>
<dbReference type="EMBL" id="BOVJ01000156">
    <property type="protein sequence ID" value="GIQ65853.1"/>
    <property type="molecule type" value="Genomic_DNA"/>
</dbReference>
<evidence type="ECO:0008006" key="9">
    <source>
        <dbReference type="Google" id="ProtNLM"/>
    </source>
</evidence>
<feature type="signal peptide" evidence="6">
    <location>
        <begin position="1"/>
        <end position="22"/>
    </location>
</feature>
<keyword evidence="1" id="KW-1003">Cell membrane</keyword>
<dbReference type="SUPFAM" id="SSF53850">
    <property type="entry name" value="Periplasmic binding protein-like II"/>
    <property type="match status" value="1"/>
</dbReference>
<accession>A0ABQ4NCZ6</accession>
<keyword evidence="5" id="KW-0449">Lipoprotein</keyword>